<gene>
    <name evidence="2" type="ORF">DPMN_062197</name>
</gene>
<name>A0A9D4C8U0_DREPO</name>
<organism evidence="2 3">
    <name type="scientific">Dreissena polymorpha</name>
    <name type="common">Zebra mussel</name>
    <name type="synonym">Mytilus polymorpha</name>
    <dbReference type="NCBI Taxonomy" id="45954"/>
    <lineage>
        <taxon>Eukaryota</taxon>
        <taxon>Metazoa</taxon>
        <taxon>Spiralia</taxon>
        <taxon>Lophotrochozoa</taxon>
        <taxon>Mollusca</taxon>
        <taxon>Bivalvia</taxon>
        <taxon>Autobranchia</taxon>
        <taxon>Heteroconchia</taxon>
        <taxon>Euheterodonta</taxon>
        <taxon>Imparidentia</taxon>
        <taxon>Neoheterodontei</taxon>
        <taxon>Myida</taxon>
        <taxon>Dreissenoidea</taxon>
        <taxon>Dreissenidae</taxon>
        <taxon>Dreissena</taxon>
    </lineage>
</organism>
<reference evidence="2" key="2">
    <citation type="submission" date="2020-11" db="EMBL/GenBank/DDBJ databases">
        <authorList>
            <person name="McCartney M.A."/>
            <person name="Auch B."/>
            <person name="Kono T."/>
            <person name="Mallez S."/>
            <person name="Becker A."/>
            <person name="Gohl D.M."/>
            <person name="Silverstein K.A.T."/>
            <person name="Koren S."/>
            <person name="Bechman K.B."/>
            <person name="Herman A."/>
            <person name="Abrahante J.E."/>
            <person name="Garbe J."/>
        </authorList>
    </citation>
    <scope>NUCLEOTIDE SEQUENCE</scope>
    <source>
        <strain evidence="2">Duluth1</strain>
        <tissue evidence="2">Whole animal</tissue>
    </source>
</reference>
<protein>
    <submittedName>
        <fullName evidence="2">Uncharacterized protein</fullName>
    </submittedName>
</protein>
<reference evidence="2" key="1">
    <citation type="journal article" date="2019" name="bioRxiv">
        <title>The Genome of the Zebra Mussel, Dreissena polymorpha: A Resource for Invasive Species Research.</title>
        <authorList>
            <person name="McCartney M.A."/>
            <person name="Auch B."/>
            <person name="Kono T."/>
            <person name="Mallez S."/>
            <person name="Zhang Y."/>
            <person name="Obille A."/>
            <person name="Becker A."/>
            <person name="Abrahante J.E."/>
            <person name="Garbe J."/>
            <person name="Badalamenti J.P."/>
            <person name="Herman A."/>
            <person name="Mangelson H."/>
            <person name="Liachko I."/>
            <person name="Sullivan S."/>
            <person name="Sone E.D."/>
            <person name="Koren S."/>
            <person name="Silverstein K.A.T."/>
            <person name="Beckman K.B."/>
            <person name="Gohl D.M."/>
        </authorList>
    </citation>
    <scope>NUCLEOTIDE SEQUENCE</scope>
    <source>
        <strain evidence="2">Duluth1</strain>
        <tissue evidence="2">Whole animal</tissue>
    </source>
</reference>
<accession>A0A9D4C8U0</accession>
<evidence type="ECO:0000256" key="1">
    <source>
        <dbReference type="SAM" id="MobiDB-lite"/>
    </source>
</evidence>
<proteinExistence type="predicted"/>
<evidence type="ECO:0000313" key="2">
    <source>
        <dbReference type="EMBL" id="KAH3719365.1"/>
    </source>
</evidence>
<dbReference type="Proteomes" id="UP000828390">
    <property type="component" value="Unassembled WGS sequence"/>
</dbReference>
<keyword evidence="3" id="KW-1185">Reference proteome</keyword>
<feature type="non-terminal residue" evidence="2">
    <location>
        <position position="79"/>
    </location>
</feature>
<feature type="non-terminal residue" evidence="2">
    <location>
        <position position="1"/>
    </location>
</feature>
<dbReference type="AlphaFoldDB" id="A0A9D4C8U0"/>
<dbReference type="EMBL" id="JAIWYP010000013">
    <property type="protein sequence ID" value="KAH3719365.1"/>
    <property type="molecule type" value="Genomic_DNA"/>
</dbReference>
<feature type="compositionally biased region" description="Basic and acidic residues" evidence="1">
    <location>
        <begin position="1"/>
        <end position="24"/>
    </location>
</feature>
<feature type="region of interest" description="Disordered" evidence="1">
    <location>
        <begin position="1"/>
        <end position="30"/>
    </location>
</feature>
<evidence type="ECO:0000313" key="3">
    <source>
        <dbReference type="Proteomes" id="UP000828390"/>
    </source>
</evidence>
<sequence>NTQVDRKTDDQTDTQADRQTDRPRQCLVPNSNKLCNRDPDIISDHLNKIFGLILENNNNTFTGEDIESASCNLFDFLEI</sequence>
<comment type="caution">
    <text evidence="2">The sequence shown here is derived from an EMBL/GenBank/DDBJ whole genome shotgun (WGS) entry which is preliminary data.</text>
</comment>